<dbReference type="PRINTS" id="PR01438">
    <property type="entry name" value="UNVRSLSTRESS"/>
</dbReference>
<dbReference type="InterPro" id="IPR006015">
    <property type="entry name" value="Universal_stress_UspA"/>
</dbReference>
<name>A0ABX9WAM3_9ACTN</name>
<dbReference type="PANTHER" id="PTHR46268">
    <property type="entry name" value="STRESS RESPONSE PROTEIN NHAX"/>
    <property type="match status" value="1"/>
</dbReference>
<dbReference type="Proteomes" id="UP000280698">
    <property type="component" value="Unassembled WGS sequence"/>
</dbReference>
<dbReference type="SUPFAM" id="SSF52402">
    <property type="entry name" value="Adenine nucleotide alpha hydrolases-like"/>
    <property type="match status" value="2"/>
</dbReference>
<comment type="similarity">
    <text evidence="1">Belongs to the universal stress protein A family.</text>
</comment>
<comment type="caution">
    <text evidence="3">The sequence shown here is derived from an EMBL/GenBank/DDBJ whole genome shotgun (WGS) entry which is preliminary data.</text>
</comment>
<protein>
    <submittedName>
        <fullName evidence="3">Universal stress protein</fullName>
    </submittedName>
</protein>
<evidence type="ECO:0000259" key="2">
    <source>
        <dbReference type="Pfam" id="PF00582"/>
    </source>
</evidence>
<sequence length="281" mass="29137">MSADARAPVVVGVDGSPEATRALRQAVRAAVWRRLPLRVVHAFIWPLFNVPLDQPKFGPPESGLRNQAERLARDAAEQARAEAPGIEVTAVVVDGAPAPVLAGEAETATMVVIGNRGLGGFSGLLLGSVALQVTPHAASPVLVVRGEPDQGGPVVVGMDGSPHSAIAVGLAFEEAHLRRTTLRAIHAGGELGRSAARLLTDSLTQWADRYPEVPVEQLQSTDQPAAALVHAARDAQLVVVGARGRGGFTGLLLGSVSQAVLYHAPCPVAIVRDAVGSPPDR</sequence>
<organism evidence="3 4">
    <name type="scientific">Micromonospora solifontis</name>
    <dbReference type="NCBI Taxonomy" id="2487138"/>
    <lineage>
        <taxon>Bacteria</taxon>
        <taxon>Bacillati</taxon>
        <taxon>Actinomycetota</taxon>
        <taxon>Actinomycetes</taxon>
        <taxon>Micromonosporales</taxon>
        <taxon>Micromonosporaceae</taxon>
        <taxon>Micromonospora</taxon>
    </lineage>
</organism>
<feature type="domain" description="UspA" evidence="2">
    <location>
        <begin position="201"/>
        <end position="272"/>
    </location>
</feature>
<dbReference type="Pfam" id="PF00582">
    <property type="entry name" value="Usp"/>
    <property type="match status" value="2"/>
</dbReference>
<dbReference type="PANTHER" id="PTHR46268:SF6">
    <property type="entry name" value="UNIVERSAL STRESS PROTEIN UP12"/>
    <property type="match status" value="1"/>
</dbReference>
<evidence type="ECO:0000313" key="3">
    <source>
        <dbReference type="EMBL" id="RNL92581.1"/>
    </source>
</evidence>
<reference evidence="3 4" key="1">
    <citation type="submission" date="2018-11" db="EMBL/GenBank/DDBJ databases">
        <title>Micromonospora sp. PPF5-17, a new actinomycetes isolated from a hot spring soil.</title>
        <authorList>
            <person name="Thawai C."/>
        </authorList>
    </citation>
    <scope>NUCLEOTIDE SEQUENCE [LARGE SCALE GENOMIC DNA]</scope>
    <source>
        <strain evidence="3 4">PPF5-17</strain>
    </source>
</reference>
<dbReference type="Gene3D" id="3.40.50.620">
    <property type="entry name" value="HUPs"/>
    <property type="match status" value="2"/>
</dbReference>
<keyword evidence="4" id="KW-1185">Reference proteome</keyword>
<gene>
    <name evidence="3" type="ORF">EFE23_22685</name>
</gene>
<evidence type="ECO:0000313" key="4">
    <source>
        <dbReference type="Proteomes" id="UP000280698"/>
    </source>
</evidence>
<accession>A0ABX9WAM3</accession>
<proteinExistence type="inferred from homology"/>
<dbReference type="InterPro" id="IPR014729">
    <property type="entry name" value="Rossmann-like_a/b/a_fold"/>
</dbReference>
<feature type="domain" description="UspA" evidence="2">
    <location>
        <begin position="8"/>
        <end position="145"/>
    </location>
</feature>
<dbReference type="InterPro" id="IPR006016">
    <property type="entry name" value="UspA"/>
</dbReference>
<dbReference type="EMBL" id="RJLN01000084">
    <property type="protein sequence ID" value="RNL92581.1"/>
    <property type="molecule type" value="Genomic_DNA"/>
</dbReference>
<dbReference type="RefSeq" id="WP_123242953.1">
    <property type="nucleotide sequence ID" value="NZ_JAAHBY010000084.1"/>
</dbReference>
<evidence type="ECO:0000256" key="1">
    <source>
        <dbReference type="ARBA" id="ARBA00008791"/>
    </source>
</evidence>